<dbReference type="GO" id="GO:0046872">
    <property type="term" value="F:metal ion binding"/>
    <property type="evidence" value="ECO:0007669"/>
    <property type="project" value="UniProtKB-KW"/>
</dbReference>
<evidence type="ECO:0000256" key="3">
    <source>
        <dbReference type="ARBA" id="ARBA00022617"/>
    </source>
</evidence>
<evidence type="ECO:0000256" key="1">
    <source>
        <dbReference type="ARBA" id="ARBA00001970"/>
    </source>
</evidence>
<dbReference type="GO" id="GO:0004601">
    <property type="term" value="F:peroxidase activity"/>
    <property type="evidence" value="ECO:0007669"/>
    <property type="project" value="UniProtKB-KW"/>
</dbReference>
<evidence type="ECO:0000256" key="4">
    <source>
        <dbReference type="ARBA" id="ARBA00022723"/>
    </source>
</evidence>
<keyword evidence="3" id="KW-0349">Heme</keyword>
<dbReference type="PANTHER" id="PTHR30521:SF4">
    <property type="entry name" value="DEFERROCHELATASE"/>
    <property type="match status" value="1"/>
</dbReference>
<dbReference type="NCBIfam" id="TIGR01413">
    <property type="entry name" value="Dyp_perox_fam"/>
    <property type="match status" value="1"/>
</dbReference>
<dbReference type="Proteomes" id="UP000019140">
    <property type="component" value="Unassembled WGS sequence"/>
</dbReference>
<dbReference type="InterPro" id="IPR006314">
    <property type="entry name" value="Dyp_peroxidase"/>
</dbReference>
<evidence type="ECO:0000256" key="5">
    <source>
        <dbReference type="ARBA" id="ARBA00023002"/>
    </source>
</evidence>
<dbReference type="GO" id="GO:0020037">
    <property type="term" value="F:heme binding"/>
    <property type="evidence" value="ECO:0007669"/>
    <property type="project" value="InterPro"/>
</dbReference>
<reference evidence="8 9" key="1">
    <citation type="journal article" date="2014" name="Nature">
        <title>An environmental bacterial taxon with a large and distinct metabolic repertoire.</title>
        <authorList>
            <person name="Wilson M.C."/>
            <person name="Mori T."/>
            <person name="Ruckert C."/>
            <person name="Uria A.R."/>
            <person name="Helf M.J."/>
            <person name="Takada K."/>
            <person name="Gernert C."/>
            <person name="Steffens U.A."/>
            <person name="Heycke N."/>
            <person name="Schmitt S."/>
            <person name="Rinke C."/>
            <person name="Helfrich E.J."/>
            <person name="Brachmann A.O."/>
            <person name="Gurgui C."/>
            <person name="Wakimoto T."/>
            <person name="Kracht M."/>
            <person name="Crusemann M."/>
            <person name="Hentschel U."/>
            <person name="Abe I."/>
            <person name="Matsunaga S."/>
            <person name="Kalinowski J."/>
            <person name="Takeyama H."/>
            <person name="Piel J."/>
        </authorList>
    </citation>
    <scope>NUCLEOTIDE SEQUENCE [LARGE SCALE GENOMIC DNA]</scope>
    <source>
        <strain evidence="9">TSY2</strain>
    </source>
</reference>
<dbReference type="PROSITE" id="PS51404">
    <property type="entry name" value="DYP_PEROXIDASE"/>
    <property type="match status" value="1"/>
</dbReference>
<comment type="cofactor">
    <cofactor evidence="1">
        <name>heme b</name>
        <dbReference type="ChEBI" id="CHEBI:60344"/>
    </cofactor>
</comment>
<gene>
    <name evidence="8" type="ORF">ETSY2_38735</name>
</gene>
<dbReference type="SUPFAM" id="SSF54909">
    <property type="entry name" value="Dimeric alpha+beta barrel"/>
    <property type="match status" value="1"/>
</dbReference>
<feature type="region of interest" description="Disordered" evidence="7">
    <location>
        <begin position="229"/>
        <end position="248"/>
    </location>
</feature>
<evidence type="ECO:0000256" key="2">
    <source>
        <dbReference type="ARBA" id="ARBA00022559"/>
    </source>
</evidence>
<evidence type="ECO:0008006" key="10">
    <source>
        <dbReference type="Google" id="ProtNLM"/>
    </source>
</evidence>
<keyword evidence="6" id="KW-0408">Iron</keyword>
<protein>
    <recommendedName>
        <fullName evidence="10">Peroxidase</fullName>
    </recommendedName>
</protein>
<dbReference type="HOGENOM" id="CLU_015125_2_1_7"/>
<name>W4LT59_9BACT</name>
<organism evidence="8 9">
    <name type="scientific">Candidatus Entotheonella gemina</name>
    <dbReference type="NCBI Taxonomy" id="1429439"/>
    <lineage>
        <taxon>Bacteria</taxon>
        <taxon>Pseudomonadati</taxon>
        <taxon>Nitrospinota/Tectimicrobiota group</taxon>
        <taxon>Candidatus Tectimicrobiota</taxon>
        <taxon>Candidatus Entotheonellia</taxon>
        <taxon>Candidatus Entotheonellales</taxon>
        <taxon>Candidatus Entotheonellaceae</taxon>
        <taxon>Candidatus Entotheonella</taxon>
    </lineage>
</organism>
<dbReference type="GO" id="GO:0005829">
    <property type="term" value="C:cytosol"/>
    <property type="evidence" value="ECO:0007669"/>
    <property type="project" value="TreeGrafter"/>
</dbReference>
<comment type="caution">
    <text evidence="8">The sequence shown here is derived from an EMBL/GenBank/DDBJ whole genome shotgun (WGS) entry which is preliminary data.</text>
</comment>
<evidence type="ECO:0000256" key="6">
    <source>
        <dbReference type="ARBA" id="ARBA00023004"/>
    </source>
</evidence>
<keyword evidence="5" id="KW-0560">Oxidoreductase</keyword>
<dbReference type="EMBL" id="AZHX01001710">
    <property type="protein sequence ID" value="ETX00622.1"/>
    <property type="molecule type" value="Genomic_DNA"/>
</dbReference>
<proteinExistence type="predicted"/>
<keyword evidence="2" id="KW-0575">Peroxidase</keyword>
<keyword evidence="9" id="KW-1185">Reference proteome</keyword>
<evidence type="ECO:0000313" key="9">
    <source>
        <dbReference type="Proteomes" id="UP000019140"/>
    </source>
</evidence>
<evidence type="ECO:0000256" key="7">
    <source>
        <dbReference type="SAM" id="MobiDB-lite"/>
    </source>
</evidence>
<evidence type="ECO:0000313" key="8">
    <source>
        <dbReference type="EMBL" id="ETX00622.1"/>
    </source>
</evidence>
<keyword evidence="4" id="KW-0479">Metal-binding</keyword>
<dbReference type="AlphaFoldDB" id="W4LT59"/>
<dbReference type="InterPro" id="IPR011008">
    <property type="entry name" value="Dimeric_a/b-barrel"/>
</dbReference>
<accession>W4LT59</accession>
<dbReference type="PANTHER" id="PTHR30521">
    <property type="entry name" value="DEFERROCHELATASE/PEROXIDASE"/>
    <property type="match status" value="1"/>
</dbReference>
<sequence length="431" mass="47773">MISIAATALRLWGHDTSGFDPSFHGGMRDDAASLGDPIGSASRPVDWTFGTGEQDRVDVLLIAGHSEEALLRQAVERWRSMLVPCLTPVLTEYGRRRPGDKEFFGFKDGISQPAMRGVTPDGEYVSRRVIASDDPRSDLYARPGQLLIWPGSFLFGYPQQTTPLTRPGAPVPPPVPWMRHGSYLVFRRLLQHVRAFREAVKGMEQHLTQQGENVPEGWVAAHLVGRWPDGTPLTASPETPDPDISNNRNRINNFRFFASLSPTPLADTGDPPETLPAVPADPLGLACPRVSHIRQVNPRDGISEIGQEHHPGKLMLRRGIAFGPEEEEAPNADRGLLFLAYQTSIVEQFKFVQVTWANATQRPTGDGRDPIIGQDGTLETQRRIQLFAPSRRQRRCPFNGRWVVATGGGYFVTPSMSGLRYLLNIDEDAPH</sequence>